<dbReference type="Ensembl" id="ENSCMMT00000004982.1">
    <property type="protein sequence ID" value="ENSCMMP00000004455.1"/>
    <property type="gene ID" value="ENSCMMG00000002809.1"/>
</dbReference>
<dbReference type="GO" id="GO:0004843">
    <property type="term" value="F:cysteine-type deubiquitinase activity"/>
    <property type="evidence" value="ECO:0007669"/>
    <property type="project" value="UniProtKB-UniRule"/>
</dbReference>
<keyword evidence="1" id="KW-0645">Protease</keyword>
<accession>A0A8C3BD06</accession>
<dbReference type="Gene3D" id="3.90.70.10">
    <property type="entry name" value="Cysteine proteinases"/>
    <property type="match status" value="1"/>
</dbReference>
<feature type="region of interest" description="Disordered" evidence="2">
    <location>
        <begin position="42"/>
        <end position="75"/>
    </location>
</feature>
<name>A0A8C3BD06_CAIMO</name>
<evidence type="ECO:0000256" key="1">
    <source>
        <dbReference type="RuleBase" id="RU366025"/>
    </source>
</evidence>
<evidence type="ECO:0000313" key="4">
    <source>
        <dbReference type="Ensembl" id="ENSCMMP00000004455.1"/>
    </source>
</evidence>
<dbReference type="GO" id="GO:0005829">
    <property type="term" value="C:cytosol"/>
    <property type="evidence" value="ECO:0007669"/>
    <property type="project" value="TreeGrafter"/>
</dbReference>
<comment type="catalytic activity">
    <reaction evidence="1">
        <text>Thiol-dependent hydrolysis of ester, thioester, amide, peptide and isopeptide bonds formed by the C-terminal Gly of ubiquitin (a 76-residue protein attached to proteins as an intracellular targeting signal).</text>
        <dbReference type="EC" id="3.4.19.12"/>
    </reaction>
</comment>
<comment type="similarity">
    <text evidence="1">Belongs to the peptidase C19 family.</text>
</comment>
<dbReference type="CDD" id="cd02257">
    <property type="entry name" value="Peptidase_C19"/>
    <property type="match status" value="1"/>
</dbReference>
<feature type="compositionally biased region" description="Basic and acidic residues" evidence="2">
    <location>
        <begin position="44"/>
        <end position="53"/>
    </location>
</feature>
<sequence length="438" mass="50383">MCDGTVRRVRVRPRLRGVAEGLPRLRLREFFCHSAVLLMGQRSGHQERSKKPEMSLSENMMAEEEDNKEENKELKTKDQRLPLVFGVADLKNGAVGLYNMGQTCCLNSLLQVFLMNIHFTRILRRITVPPNASLKRRNVPYQMLLLLEKMQSGKQKAVFPTDLARCLSVHRMDLFMQHDAAQLFLTLWNLVKRQIKDQDLVTKLSDLYTICVQEHLACQICSSETKRNSNMLTLPLPVLDSNSQKLKTLEDCLQCFFHPEELTGYNMCFCEYCEKKTPFLQSMKLVHLPQTLTIHLKRFCFERSANVHKLSHCLPFPQELDFNAVLTEQQSQAHGSEKAAWQYELFAVVTHSGSANSGHYCAYIRSLTERKWYCFNDSTVCQVRTQIHISFVTFQTLLQILFSLTADKREPGEKNEAAELCAPHPSATAYSELRAKQL</sequence>
<dbReference type="InterPro" id="IPR001394">
    <property type="entry name" value="Peptidase_C19_UCH"/>
</dbReference>
<protein>
    <recommendedName>
        <fullName evidence="1">Ubiquitin carboxyl-terminal hydrolase</fullName>
        <ecNumber evidence="1">3.4.19.12</ecNumber>
    </recommendedName>
</protein>
<dbReference type="PANTHER" id="PTHR24006">
    <property type="entry name" value="UBIQUITIN CARBOXYL-TERMINAL HYDROLASE"/>
    <property type="match status" value="1"/>
</dbReference>
<reference evidence="4" key="1">
    <citation type="submission" date="2018-09" db="EMBL/GenBank/DDBJ databases">
        <title>Common duck and Muscovy duck high density SNP chip.</title>
        <authorList>
            <person name="Vignal A."/>
            <person name="Thebault N."/>
            <person name="Warren W.C."/>
        </authorList>
    </citation>
    <scope>NUCLEOTIDE SEQUENCE [LARGE SCALE GENOMIC DNA]</scope>
</reference>
<dbReference type="PROSITE" id="PS00972">
    <property type="entry name" value="USP_1"/>
    <property type="match status" value="1"/>
</dbReference>
<keyword evidence="1" id="KW-0833">Ubl conjugation pathway</keyword>
<dbReference type="InterPro" id="IPR050164">
    <property type="entry name" value="Peptidase_C19"/>
</dbReference>
<evidence type="ECO:0000256" key="2">
    <source>
        <dbReference type="SAM" id="MobiDB-lite"/>
    </source>
</evidence>
<organism evidence="4 5">
    <name type="scientific">Cairina moschata</name>
    <name type="common">Muscovy duck</name>
    <dbReference type="NCBI Taxonomy" id="8855"/>
    <lineage>
        <taxon>Eukaryota</taxon>
        <taxon>Metazoa</taxon>
        <taxon>Chordata</taxon>
        <taxon>Craniata</taxon>
        <taxon>Vertebrata</taxon>
        <taxon>Euteleostomi</taxon>
        <taxon>Archelosauria</taxon>
        <taxon>Archosauria</taxon>
        <taxon>Dinosauria</taxon>
        <taxon>Saurischia</taxon>
        <taxon>Theropoda</taxon>
        <taxon>Coelurosauria</taxon>
        <taxon>Aves</taxon>
        <taxon>Neognathae</taxon>
        <taxon>Galloanserae</taxon>
        <taxon>Anseriformes</taxon>
        <taxon>Anatidae</taxon>
        <taxon>Anatinae</taxon>
        <taxon>Cairina</taxon>
    </lineage>
</organism>
<dbReference type="PANTHER" id="PTHR24006:SF796">
    <property type="entry name" value="UBL CARBOXYL-TERMINAL HYDROLASE 18-RELATED"/>
    <property type="match status" value="1"/>
</dbReference>
<reference evidence="4" key="2">
    <citation type="submission" date="2025-08" db="UniProtKB">
        <authorList>
            <consortium name="Ensembl"/>
        </authorList>
    </citation>
    <scope>IDENTIFICATION</scope>
</reference>
<reference evidence="4" key="3">
    <citation type="submission" date="2025-09" db="UniProtKB">
        <authorList>
            <consortium name="Ensembl"/>
        </authorList>
    </citation>
    <scope>IDENTIFICATION</scope>
</reference>
<dbReference type="GO" id="GO:0006508">
    <property type="term" value="P:proteolysis"/>
    <property type="evidence" value="ECO:0007669"/>
    <property type="project" value="UniProtKB-KW"/>
</dbReference>
<evidence type="ECO:0000259" key="3">
    <source>
        <dbReference type="PROSITE" id="PS50235"/>
    </source>
</evidence>
<keyword evidence="1" id="KW-0788">Thiol protease</keyword>
<dbReference type="Proteomes" id="UP000694556">
    <property type="component" value="Chromosome 1"/>
</dbReference>
<dbReference type="InterPro" id="IPR038765">
    <property type="entry name" value="Papain-like_cys_pep_sf"/>
</dbReference>
<dbReference type="EC" id="3.4.19.12" evidence="1"/>
<keyword evidence="5" id="KW-1185">Reference proteome</keyword>
<dbReference type="GO" id="GO:0005634">
    <property type="term" value="C:nucleus"/>
    <property type="evidence" value="ECO:0007669"/>
    <property type="project" value="TreeGrafter"/>
</dbReference>
<feature type="domain" description="USP" evidence="3">
    <location>
        <begin position="95"/>
        <end position="404"/>
    </location>
</feature>
<dbReference type="SUPFAM" id="SSF54001">
    <property type="entry name" value="Cysteine proteinases"/>
    <property type="match status" value="1"/>
</dbReference>
<dbReference type="InterPro" id="IPR018200">
    <property type="entry name" value="USP_CS"/>
</dbReference>
<dbReference type="PROSITE" id="PS00973">
    <property type="entry name" value="USP_2"/>
    <property type="match status" value="1"/>
</dbReference>
<keyword evidence="1" id="KW-0378">Hydrolase</keyword>
<dbReference type="InterPro" id="IPR028889">
    <property type="entry name" value="USP"/>
</dbReference>
<dbReference type="AlphaFoldDB" id="A0A8C3BD06"/>
<dbReference type="PROSITE" id="PS50235">
    <property type="entry name" value="USP_3"/>
    <property type="match status" value="1"/>
</dbReference>
<dbReference type="Pfam" id="PF00443">
    <property type="entry name" value="UCH"/>
    <property type="match status" value="1"/>
</dbReference>
<proteinExistence type="inferred from homology"/>
<dbReference type="GO" id="GO:0016579">
    <property type="term" value="P:protein deubiquitination"/>
    <property type="evidence" value="ECO:0007669"/>
    <property type="project" value="InterPro"/>
</dbReference>
<evidence type="ECO:0000313" key="5">
    <source>
        <dbReference type="Proteomes" id="UP000694556"/>
    </source>
</evidence>